<evidence type="ECO:0000313" key="3">
    <source>
        <dbReference type="Proteomes" id="UP001221302"/>
    </source>
</evidence>
<comment type="caution">
    <text evidence="2">The sequence shown here is derived from an EMBL/GenBank/DDBJ whole genome shotgun (WGS) entry which is preliminary data.</text>
</comment>
<organism evidence="2 3">
    <name type="scientific">Stygiobacter electus</name>
    <dbReference type="NCBI Taxonomy" id="3032292"/>
    <lineage>
        <taxon>Bacteria</taxon>
        <taxon>Pseudomonadati</taxon>
        <taxon>Ignavibacteriota</taxon>
        <taxon>Ignavibacteria</taxon>
        <taxon>Ignavibacteriales</taxon>
        <taxon>Melioribacteraceae</taxon>
        <taxon>Stygiobacter</taxon>
    </lineage>
</organism>
<dbReference type="EMBL" id="JARGDL010000008">
    <property type="protein sequence ID" value="MDF1611943.1"/>
    <property type="molecule type" value="Genomic_DNA"/>
</dbReference>
<accession>A0AAE3TE65</accession>
<evidence type="ECO:0008006" key="4">
    <source>
        <dbReference type="Google" id="ProtNLM"/>
    </source>
</evidence>
<gene>
    <name evidence="2" type="ORF">P0M35_07260</name>
</gene>
<feature type="transmembrane region" description="Helical" evidence="1">
    <location>
        <begin position="6"/>
        <end position="28"/>
    </location>
</feature>
<name>A0AAE3TE65_9BACT</name>
<keyword evidence="3" id="KW-1185">Reference proteome</keyword>
<keyword evidence="1" id="KW-0812">Transmembrane</keyword>
<proteinExistence type="predicted"/>
<keyword evidence="1" id="KW-1133">Transmembrane helix</keyword>
<feature type="transmembrane region" description="Helical" evidence="1">
    <location>
        <begin position="128"/>
        <end position="147"/>
    </location>
</feature>
<sequence>MFYSSLVTLHIIFAGIWLSNFLVDLFLRKYLTSSNRILDIYLKIINLLSSFSAVGILTTGILLVLNSGYGFFRMTDNHWLATKQILMVVLLVVIGAFVIPTAKKLRSSLSNSDSILNSEESKIYLKKLLFYNNIINTIVILNFLFAITHRYFG</sequence>
<reference evidence="2" key="1">
    <citation type="submission" date="2023-03" db="EMBL/GenBank/DDBJ databases">
        <title>Stygiobacter electus gen. nov., sp. nov., facultatively anaerobic thermotolerant bacterium of the class Ignavibacteria from a well of Yessentuki mineral water deposit.</title>
        <authorList>
            <person name="Podosokorskaya O.A."/>
            <person name="Elcheninov A.G."/>
            <person name="Petrova N.F."/>
            <person name="Zavarzina D.G."/>
            <person name="Kublanov I.V."/>
            <person name="Merkel A.Y."/>
        </authorList>
    </citation>
    <scope>NUCLEOTIDE SEQUENCE</scope>
    <source>
        <strain evidence="2">09-Me</strain>
    </source>
</reference>
<dbReference type="RefSeq" id="WP_321535711.1">
    <property type="nucleotide sequence ID" value="NZ_JARGDL010000008.1"/>
</dbReference>
<feature type="transmembrane region" description="Helical" evidence="1">
    <location>
        <begin position="40"/>
        <end position="65"/>
    </location>
</feature>
<keyword evidence="1" id="KW-0472">Membrane</keyword>
<feature type="transmembrane region" description="Helical" evidence="1">
    <location>
        <begin position="85"/>
        <end position="102"/>
    </location>
</feature>
<evidence type="ECO:0000256" key="1">
    <source>
        <dbReference type="SAM" id="Phobius"/>
    </source>
</evidence>
<protein>
    <recommendedName>
        <fullName evidence="4">Copper resistance protein D domain-containing protein</fullName>
    </recommendedName>
</protein>
<dbReference type="AlphaFoldDB" id="A0AAE3TE65"/>
<dbReference type="Proteomes" id="UP001221302">
    <property type="component" value="Unassembled WGS sequence"/>
</dbReference>
<evidence type="ECO:0000313" key="2">
    <source>
        <dbReference type="EMBL" id="MDF1611943.1"/>
    </source>
</evidence>